<dbReference type="InterPro" id="IPR010401">
    <property type="entry name" value="AGL/Gdb1"/>
</dbReference>
<evidence type="ECO:0000259" key="2">
    <source>
        <dbReference type="Pfam" id="PF12439"/>
    </source>
</evidence>
<dbReference type="EMBL" id="CP009507">
    <property type="protein sequence ID" value="AKB31464.1"/>
    <property type="molecule type" value="Genomic_DNA"/>
</dbReference>
<dbReference type="AlphaFoldDB" id="A0A0E3PB61"/>
<gene>
    <name evidence="3" type="ORF">MSSIH_0774</name>
</gene>
<dbReference type="Pfam" id="PF12439">
    <property type="entry name" value="GDE_N"/>
    <property type="match status" value="1"/>
</dbReference>
<dbReference type="Gene3D" id="1.50.10.10">
    <property type="match status" value="1"/>
</dbReference>
<dbReference type="GO" id="GO:0005980">
    <property type="term" value="P:glycogen catabolic process"/>
    <property type="evidence" value="ECO:0007669"/>
    <property type="project" value="InterPro"/>
</dbReference>
<dbReference type="GO" id="GO:0004134">
    <property type="term" value="F:4-alpha-glucanotransferase activity"/>
    <property type="evidence" value="ECO:0007669"/>
    <property type="project" value="InterPro"/>
</dbReference>
<dbReference type="RefSeq" id="WP_148704910.1">
    <property type="nucleotide sequence ID" value="NZ_CP009507.1"/>
</dbReference>
<dbReference type="KEGG" id="msz:MSSIH_0774"/>
<dbReference type="HOGENOM" id="CLU_026835_0_0_2"/>
<dbReference type="FunFam" id="1.50.10.10:FF:000073">
    <property type="entry name" value="Glycogen debranching enzyme, hypothetical (TreX-like)"/>
    <property type="match status" value="1"/>
</dbReference>
<dbReference type="InterPro" id="IPR008928">
    <property type="entry name" value="6-hairpin_glycosidase_sf"/>
</dbReference>
<feature type="domain" description="Glycogen debranching enzyme C-terminal" evidence="1">
    <location>
        <begin position="283"/>
        <end position="648"/>
    </location>
</feature>
<dbReference type="PANTHER" id="PTHR10569">
    <property type="entry name" value="GLYCOGEN DEBRANCHING ENZYME"/>
    <property type="match status" value="1"/>
</dbReference>
<dbReference type="GeneID" id="41604752"/>
<dbReference type="InterPro" id="IPR024742">
    <property type="entry name" value="Glycogen_debranch_N"/>
</dbReference>
<proteinExistence type="predicted"/>
<dbReference type="NCBIfam" id="TIGR01561">
    <property type="entry name" value="gde_arch"/>
    <property type="match status" value="1"/>
</dbReference>
<dbReference type="SUPFAM" id="SSF48208">
    <property type="entry name" value="Six-hairpin glycosidases"/>
    <property type="match status" value="1"/>
</dbReference>
<dbReference type="InterPro" id="IPR012341">
    <property type="entry name" value="6hp_glycosidase-like_sf"/>
</dbReference>
<evidence type="ECO:0000313" key="4">
    <source>
        <dbReference type="Proteomes" id="UP000033092"/>
    </source>
</evidence>
<organism evidence="3 4">
    <name type="scientific">Methanosarcina siciliae HI350</name>
    <dbReference type="NCBI Taxonomy" id="1434119"/>
    <lineage>
        <taxon>Archaea</taxon>
        <taxon>Methanobacteriati</taxon>
        <taxon>Methanobacteriota</taxon>
        <taxon>Stenosarchaea group</taxon>
        <taxon>Methanomicrobia</taxon>
        <taxon>Methanosarcinales</taxon>
        <taxon>Methanosarcinaceae</taxon>
        <taxon>Methanosarcina</taxon>
    </lineage>
</organism>
<dbReference type="Proteomes" id="UP000033092">
    <property type="component" value="Chromosome"/>
</dbReference>
<dbReference type="PATRIC" id="fig|1434119.4.peg.973"/>
<accession>A0A0E3PB61</accession>
<sequence>MSGIRLGADSFSTYEEGIKKEWIIGNGLGGYASSTVLGAGTRTYHGLLVAAPENSPGRLLLLSSLDEEISTGGEVYRLATHKYPSTVSPTGFNYLSKFILAPFPMWVYQPGAFTVKKKVFMVHNNNTTCVVYDIRSRKEDAILRIFPMVNSRDFHYTTHSGYLSFYQETDSTGLKLESSNGFSFFLSSNLQYHRDPMWYYNFEYDAEKERGLAFQEDNFNPGYFESKLKMGTSRFFIAVSTEDISSLTLEEVEELYTREVYRQNLLAFNSRLTEPFALKLLRATDCFIVKNPSTGESSVIAGYHWFADWGRDTMISLPGLFLVTRRFDEARSTLKNFSRHCRRGLVPNVFPALGGEAVYNTVDASLWFIHALGRYFAYTKDLLFLSEVWDTVESIIDNYSKGTDFGIGMDSDFLIRQGPQLTWMDAKVEDIPVTPRAGKACEINALWYNALKTASRIGSLLGKETSSYETLATGVASSFEEVFWNPETNCLYDLVTEDEAGNQIKDSSIRPNQIFAVALPYTLLSPEKEKAIVDRVEKDLLTPFGLRTLSTEDPSYKGRYHGRPKERDLAYHNGTVWPWLLGAYVKAYRKVHNYSKKSLEDMRSLLKGFDMHLETAGIGTISEVFDGDFPYSSEGCIAQAWSVAEILRAYVEDVLGIKP</sequence>
<name>A0A0E3PB61_9EURY</name>
<dbReference type="InterPro" id="IPR006451">
    <property type="entry name" value="Glycogen_debranch_arc"/>
</dbReference>
<protein>
    <submittedName>
        <fullName evidence="3">Putative glycogen debranching enzyme, archaeal type, TIGR01561</fullName>
    </submittedName>
</protein>
<evidence type="ECO:0000259" key="1">
    <source>
        <dbReference type="Pfam" id="PF06202"/>
    </source>
</evidence>
<reference evidence="3 4" key="1">
    <citation type="submission" date="2014-07" db="EMBL/GenBank/DDBJ databases">
        <title>Methanogenic archaea and the global carbon cycle.</title>
        <authorList>
            <person name="Henriksen J.R."/>
            <person name="Luke J."/>
            <person name="Reinhart S."/>
            <person name="Benedict M.N."/>
            <person name="Youngblut N.D."/>
            <person name="Metcalf M.E."/>
            <person name="Whitaker R.J."/>
            <person name="Metcalf W.W."/>
        </authorList>
    </citation>
    <scope>NUCLEOTIDE SEQUENCE [LARGE SCALE GENOMIC DNA]</scope>
    <source>
        <strain evidence="3 4">HI350</strain>
    </source>
</reference>
<dbReference type="GO" id="GO:0004135">
    <property type="term" value="F:amylo-alpha-1,6-glucosidase activity"/>
    <property type="evidence" value="ECO:0007669"/>
    <property type="project" value="InterPro"/>
</dbReference>
<dbReference type="PANTHER" id="PTHR10569:SF2">
    <property type="entry name" value="GLYCOGEN DEBRANCHING ENZYME"/>
    <property type="match status" value="1"/>
</dbReference>
<dbReference type="InterPro" id="IPR032790">
    <property type="entry name" value="GDE_C"/>
</dbReference>
<feature type="domain" description="Glycogen debranching enzyme bacterial and archaeal type N-terminal" evidence="2">
    <location>
        <begin position="20"/>
        <end position="233"/>
    </location>
</feature>
<dbReference type="Pfam" id="PF06202">
    <property type="entry name" value="GDE_C"/>
    <property type="match status" value="1"/>
</dbReference>
<evidence type="ECO:0000313" key="3">
    <source>
        <dbReference type="EMBL" id="AKB31464.1"/>
    </source>
</evidence>